<dbReference type="AlphaFoldDB" id="A0A9J6P2L6"/>
<organism evidence="2 3">
    <name type="scientific">Oceanirhabdus seepicola</name>
    <dbReference type="NCBI Taxonomy" id="2828781"/>
    <lineage>
        <taxon>Bacteria</taxon>
        <taxon>Bacillati</taxon>
        <taxon>Bacillota</taxon>
        <taxon>Clostridia</taxon>
        <taxon>Eubacteriales</taxon>
        <taxon>Clostridiaceae</taxon>
        <taxon>Oceanirhabdus</taxon>
    </lineage>
</organism>
<name>A0A9J6P2L6_9CLOT</name>
<evidence type="ECO:0000313" key="3">
    <source>
        <dbReference type="Proteomes" id="UP001056429"/>
    </source>
</evidence>
<dbReference type="SUPFAM" id="SSF53300">
    <property type="entry name" value="vWA-like"/>
    <property type="match status" value="1"/>
</dbReference>
<reference evidence="2" key="2">
    <citation type="submission" date="2021-04" db="EMBL/GenBank/DDBJ databases">
        <authorList>
            <person name="Dong X."/>
        </authorList>
    </citation>
    <scope>NUCLEOTIDE SEQUENCE</scope>
    <source>
        <strain evidence="2">ZWT</strain>
    </source>
</reference>
<dbReference type="Gene3D" id="3.40.50.410">
    <property type="entry name" value="von Willebrand factor, type A domain"/>
    <property type="match status" value="1"/>
</dbReference>
<feature type="domain" description="DUF58" evidence="1">
    <location>
        <begin position="42"/>
        <end position="236"/>
    </location>
</feature>
<accession>A0A9J6P2L6</accession>
<dbReference type="Pfam" id="PF01882">
    <property type="entry name" value="DUF58"/>
    <property type="match status" value="1"/>
</dbReference>
<evidence type="ECO:0000259" key="1">
    <source>
        <dbReference type="Pfam" id="PF01882"/>
    </source>
</evidence>
<comment type="caution">
    <text evidence="2">The sequence shown here is derived from an EMBL/GenBank/DDBJ whole genome shotgun (WGS) entry which is preliminary data.</text>
</comment>
<gene>
    <name evidence="2" type="ORF">KDK92_11970</name>
</gene>
<dbReference type="InterPro" id="IPR036465">
    <property type="entry name" value="vWFA_dom_sf"/>
</dbReference>
<sequence>MLTREMIKKIKHIEIRSSRMVEEIFSGEYHSGFKGKGMEFQDIREYYAGDDIRNIDWNVTARHNKAFVKQFCEERQLNMFLLIDMSKSNCFSNKKEIIAEISATLALSANKNKDKIGAMLFTDKIEKFIPSKNGKKHVLSIIEHILTLNPKSQNTDISCVLKHFIRTQKKRSIVFIISDFLDEGYDRELKILSSKHELVMVRVVDKGEERIPSGAIFTFEDLETGKTIVLDNIKNQYSQNNSLKMYKKNMIEIYTDEDYYKPLKQFFKRRDFK</sequence>
<dbReference type="Proteomes" id="UP001056429">
    <property type="component" value="Unassembled WGS sequence"/>
</dbReference>
<proteinExistence type="predicted"/>
<dbReference type="EMBL" id="JAGSOJ010000002">
    <property type="protein sequence ID" value="MCM1990438.1"/>
    <property type="molecule type" value="Genomic_DNA"/>
</dbReference>
<dbReference type="InterPro" id="IPR002881">
    <property type="entry name" value="DUF58"/>
</dbReference>
<dbReference type="PANTHER" id="PTHR33608">
    <property type="entry name" value="BLL2464 PROTEIN"/>
    <property type="match status" value="1"/>
</dbReference>
<dbReference type="PANTHER" id="PTHR33608:SF6">
    <property type="entry name" value="BLL2464 PROTEIN"/>
    <property type="match status" value="1"/>
</dbReference>
<evidence type="ECO:0000313" key="2">
    <source>
        <dbReference type="EMBL" id="MCM1990438.1"/>
    </source>
</evidence>
<dbReference type="RefSeq" id="WP_250859473.1">
    <property type="nucleotide sequence ID" value="NZ_JAGSOJ010000002.1"/>
</dbReference>
<reference evidence="2" key="1">
    <citation type="journal article" date="2021" name="mSystems">
        <title>Bacteria and Archaea Synergistically Convert Glycine Betaine to Biogenic Methane in the Formosa Cold Seep of the South China Sea.</title>
        <authorList>
            <person name="Li L."/>
            <person name="Zhang W."/>
            <person name="Zhang S."/>
            <person name="Song L."/>
            <person name="Sun Q."/>
            <person name="Zhang H."/>
            <person name="Xiang H."/>
            <person name="Dong X."/>
        </authorList>
    </citation>
    <scope>NUCLEOTIDE SEQUENCE</scope>
    <source>
        <strain evidence="2">ZWT</strain>
    </source>
</reference>
<keyword evidence="3" id="KW-1185">Reference proteome</keyword>
<protein>
    <submittedName>
        <fullName evidence="2">DUF58 domain-containing protein</fullName>
    </submittedName>
</protein>